<name>M4BHW5_HYAAE</name>
<dbReference type="InterPro" id="IPR019352">
    <property type="entry name" value="SPRING1"/>
</dbReference>
<dbReference type="HOGENOM" id="CLU_1753214_0_0_1"/>
<evidence type="ECO:0000256" key="1">
    <source>
        <dbReference type="SAM" id="Phobius"/>
    </source>
</evidence>
<dbReference type="AlphaFoldDB" id="M4BHW5"/>
<accession>M4BHW5</accession>
<sequence length="149" mass="16951">MSTLRVLLALGLAFALSYILVTIRRMRFPIGRGAKLNLPRIKQYTCDQCDTDPPHCCNIYEHCVSCCMHPLNVGAAPPGPGFKTELVDLFLFRIHRLYCYGLHRPLKVLPTVNSDSLHADWRAASREGAREYPISTTQLEPDPYYQKDE</sequence>
<dbReference type="eggNOG" id="KOG3136">
    <property type="taxonomic scope" value="Eukaryota"/>
</dbReference>
<dbReference type="Proteomes" id="UP000011713">
    <property type="component" value="Unassembled WGS sequence"/>
</dbReference>
<organism evidence="2 3">
    <name type="scientific">Hyaloperonospora arabidopsidis (strain Emoy2)</name>
    <name type="common">Downy mildew agent</name>
    <name type="synonym">Peronospora arabidopsidis</name>
    <dbReference type="NCBI Taxonomy" id="559515"/>
    <lineage>
        <taxon>Eukaryota</taxon>
        <taxon>Sar</taxon>
        <taxon>Stramenopiles</taxon>
        <taxon>Oomycota</taxon>
        <taxon>Peronosporomycetes</taxon>
        <taxon>Peronosporales</taxon>
        <taxon>Peronosporaceae</taxon>
        <taxon>Hyaloperonospora</taxon>
    </lineage>
</organism>
<dbReference type="VEuPathDB" id="FungiDB:HpaG805991"/>
<evidence type="ECO:0000313" key="3">
    <source>
        <dbReference type="Proteomes" id="UP000011713"/>
    </source>
</evidence>
<dbReference type="EMBL" id="JH598269">
    <property type="status" value="NOT_ANNOTATED_CDS"/>
    <property type="molecule type" value="Genomic_DNA"/>
</dbReference>
<dbReference type="InParanoid" id="M4BHW5"/>
<feature type="transmembrane region" description="Helical" evidence="1">
    <location>
        <begin position="6"/>
        <end position="23"/>
    </location>
</feature>
<reference evidence="2" key="2">
    <citation type="submission" date="2015-06" db="UniProtKB">
        <authorList>
            <consortium name="EnsemblProtists"/>
        </authorList>
    </citation>
    <scope>IDENTIFICATION</scope>
    <source>
        <strain evidence="2">Emoy2</strain>
    </source>
</reference>
<dbReference type="GO" id="GO:2000640">
    <property type="term" value="P:positive regulation of SREBP signaling pathway"/>
    <property type="evidence" value="ECO:0007669"/>
    <property type="project" value="InterPro"/>
</dbReference>
<dbReference type="Pfam" id="PF10218">
    <property type="entry name" value="SPRING1"/>
    <property type="match status" value="1"/>
</dbReference>
<keyword evidence="1" id="KW-0812">Transmembrane</keyword>
<keyword evidence="3" id="KW-1185">Reference proteome</keyword>
<keyword evidence="1" id="KW-0472">Membrane</keyword>
<protein>
    <submittedName>
        <fullName evidence="2">Uncharacterized protein</fullName>
    </submittedName>
</protein>
<dbReference type="EnsemblProtists" id="HpaT805991">
    <property type="protein sequence ID" value="HpaP805991"/>
    <property type="gene ID" value="HpaG805991"/>
</dbReference>
<evidence type="ECO:0000313" key="2">
    <source>
        <dbReference type="EnsemblProtists" id="HpaP805991"/>
    </source>
</evidence>
<proteinExistence type="predicted"/>
<reference evidence="3" key="1">
    <citation type="journal article" date="2010" name="Science">
        <title>Signatures of adaptation to obligate biotrophy in the Hyaloperonospora arabidopsidis genome.</title>
        <authorList>
            <person name="Baxter L."/>
            <person name="Tripathy S."/>
            <person name="Ishaque N."/>
            <person name="Boot N."/>
            <person name="Cabral A."/>
            <person name="Kemen E."/>
            <person name="Thines M."/>
            <person name="Ah-Fong A."/>
            <person name="Anderson R."/>
            <person name="Badejoko W."/>
            <person name="Bittner-Eddy P."/>
            <person name="Boore J.L."/>
            <person name="Chibucos M.C."/>
            <person name="Coates M."/>
            <person name="Dehal P."/>
            <person name="Delehaunty K."/>
            <person name="Dong S."/>
            <person name="Downton P."/>
            <person name="Dumas B."/>
            <person name="Fabro G."/>
            <person name="Fronick C."/>
            <person name="Fuerstenberg S.I."/>
            <person name="Fulton L."/>
            <person name="Gaulin E."/>
            <person name="Govers F."/>
            <person name="Hughes L."/>
            <person name="Humphray S."/>
            <person name="Jiang R.H."/>
            <person name="Judelson H."/>
            <person name="Kamoun S."/>
            <person name="Kyung K."/>
            <person name="Meijer H."/>
            <person name="Minx P."/>
            <person name="Morris P."/>
            <person name="Nelson J."/>
            <person name="Phuntumart V."/>
            <person name="Qutob D."/>
            <person name="Rehmany A."/>
            <person name="Rougon-Cardoso A."/>
            <person name="Ryden P."/>
            <person name="Torto-Alalibo T."/>
            <person name="Studholme D."/>
            <person name="Wang Y."/>
            <person name="Win J."/>
            <person name="Wood J."/>
            <person name="Clifton S.W."/>
            <person name="Rogers J."/>
            <person name="Van den Ackerveken G."/>
            <person name="Jones J.D."/>
            <person name="McDowell J.M."/>
            <person name="Beynon J."/>
            <person name="Tyler B.M."/>
        </authorList>
    </citation>
    <scope>NUCLEOTIDE SEQUENCE [LARGE SCALE GENOMIC DNA]</scope>
    <source>
        <strain evidence="3">Emoy2</strain>
    </source>
</reference>
<keyword evidence="1" id="KW-1133">Transmembrane helix</keyword>